<evidence type="ECO:0000256" key="1">
    <source>
        <dbReference type="SAM" id="SignalP"/>
    </source>
</evidence>
<accession>A0ABY5TQF6</accession>
<feature type="chain" id="PRO_5046132803" description="Copper resistance protein B" evidence="1">
    <location>
        <begin position="18"/>
        <end position="233"/>
    </location>
</feature>
<evidence type="ECO:0008006" key="4">
    <source>
        <dbReference type="Google" id="ProtNLM"/>
    </source>
</evidence>
<protein>
    <recommendedName>
        <fullName evidence="4">Copper resistance protein B</fullName>
    </recommendedName>
</protein>
<dbReference type="Proteomes" id="UP001059934">
    <property type="component" value="Chromosome"/>
</dbReference>
<organism evidence="2 3">
    <name type="scientific">SAR92 clade bacterium H455</name>
    <dbReference type="NCBI Taxonomy" id="2974818"/>
    <lineage>
        <taxon>Bacteria</taxon>
        <taxon>Pseudomonadati</taxon>
        <taxon>Pseudomonadota</taxon>
        <taxon>Gammaproteobacteria</taxon>
        <taxon>Cellvibrionales</taxon>
        <taxon>Porticoccaceae</taxon>
        <taxon>SAR92 clade</taxon>
    </lineage>
</organism>
<proteinExistence type="predicted"/>
<dbReference type="EMBL" id="CP103416">
    <property type="protein sequence ID" value="UVW36055.1"/>
    <property type="molecule type" value="Genomic_DNA"/>
</dbReference>
<keyword evidence="1" id="KW-0732">Signal</keyword>
<reference evidence="2" key="1">
    <citation type="submission" date="2022-08" db="EMBL/GenBank/DDBJ databases">
        <title>Catabolic pathway analysis in culturable SAR92 clade bacteria reveals their overlooked roles in DMSP degradation in coastal seas.</title>
        <authorList>
            <person name="He X."/>
            <person name="Zhang X."/>
            <person name="Zhang Y."/>
        </authorList>
    </citation>
    <scope>NUCLEOTIDE SEQUENCE</scope>
    <source>
        <strain evidence="2">H455</strain>
    </source>
</reference>
<evidence type="ECO:0000313" key="3">
    <source>
        <dbReference type="Proteomes" id="UP001059934"/>
    </source>
</evidence>
<gene>
    <name evidence="2" type="ORF">NYF23_05450</name>
</gene>
<keyword evidence="3" id="KW-1185">Reference proteome</keyword>
<feature type="signal peptide" evidence="1">
    <location>
        <begin position="1"/>
        <end position="17"/>
    </location>
</feature>
<evidence type="ECO:0000313" key="2">
    <source>
        <dbReference type="EMBL" id="UVW36055.1"/>
    </source>
</evidence>
<name>A0ABY5TQF6_9GAMM</name>
<sequence length="233" mass="27058">MKIAVFIITLLLSSLSAADGMVIDKIYHPYVQQTEQELEFRAVIQDQQTRVPDNSQLYRFAYGRSLNDRWFAEVYITGDKSDSEDFDLNAVELELKWQLSEQGEYWADWAMLFEMAKVIDKNIYELSSGVIVEKESGQWSHTANFIIEQEWGRDIIDELESTLSVQSRYRYSQLLEPGIEFYTGQDTLAMGPVIMGELRWGSKQKLKWESAAIFGLNAKSPDLTLRLLFEYEF</sequence>